<protein>
    <recommendedName>
        <fullName evidence="2">Negative regulator of flagellin synthesis</fullName>
    </recommendedName>
    <alternativeName>
        <fullName evidence="8">Anti-sigma-28 factor</fullName>
    </alternativeName>
</protein>
<evidence type="ECO:0000259" key="10">
    <source>
        <dbReference type="Pfam" id="PF04316"/>
    </source>
</evidence>
<dbReference type="OrthoDB" id="122850at2"/>
<feature type="domain" description="Anti-sigma-28 factor FlgM C-terminal" evidence="10">
    <location>
        <begin position="44"/>
        <end position="93"/>
    </location>
</feature>
<dbReference type="Proteomes" id="UP000292958">
    <property type="component" value="Unassembled WGS sequence"/>
</dbReference>
<keyword evidence="3" id="KW-0678">Repressor</keyword>
<comment type="similarity">
    <text evidence="1">Belongs to the FlgM family.</text>
</comment>
<comment type="function">
    <text evidence="7">Responsible for the coupling of flagellin expression to flagellar assembly by preventing expression of the flagellin genes when a component of the middle class of proteins is defective. It negatively regulates flagellar genes by inhibiting the activity of FliA by directly binding to FliA.</text>
</comment>
<evidence type="ECO:0000256" key="1">
    <source>
        <dbReference type="ARBA" id="ARBA00005322"/>
    </source>
</evidence>
<evidence type="ECO:0000313" key="12">
    <source>
        <dbReference type="Proteomes" id="UP000292958"/>
    </source>
</evidence>
<dbReference type="InterPro" id="IPR035890">
    <property type="entry name" value="Anti-sigma-28_factor_FlgM_sf"/>
</dbReference>
<dbReference type="SUPFAM" id="SSF101498">
    <property type="entry name" value="Anti-sigma factor FlgM"/>
    <property type="match status" value="1"/>
</dbReference>
<sequence>MSYSNGIGDRMQVSNPIAPASASQTRPAEAKTAEAQPAGRTGTDAATLSPTGELISQALGGSDVRSSKVEALQKAIADGSYNVSSSDVAGKVMDSLLK</sequence>
<evidence type="ECO:0000256" key="4">
    <source>
        <dbReference type="ARBA" id="ARBA00022795"/>
    </source>
</evidence>
<keyword evidence="5" id="KW-0805">Transcription regulation</keyword>
<keyword evidence="12" id="KW-1185">Reference proteome</keyword>
<evidence type="ECO:0000256" key="2">
    <source>
        <dbReference type="ARBA" id="ARBA00017823"/>
    </source>
</evidence>
<evidence type="ECO:0000256" key="9">
    <source>
        <dbReference type="SAM" id="MobiDB-lite"/>
    </source>
</evidence>
<dbReference type="Pfam" id="PF04316">
    <property type="entry name" value="FlgM"/>
    <property type="match status" value="1"/>
</dbReference>
<dbReference type="InterPro" id="IPR031316">
    <property type="entry name" value="FlgM_C"/>
</dbReference>
<comment type="caution">
    <text evidence="11">The sequence shown here is derived from an EMBL/GenBank/DDBJ whole genome shotgun (WGS) entry which is preliminary data.</text>
</comment>
<dbReference type="AlphaFoldDB" id="A0A4Q7YRK7"/>
<dbReference type="InterPro" id="IPR007412">
    <property type="entry name" value="FlgM"/>
</dbReference>
<evidence type="ECO:0000256" key="6">
    <source>
        <dbReference type="ARBA" id="ARBA00023163"/>
    </source>
</evidence>
<reference evidence="11 12" key="1">
    <citation type="submission" date="2019-02" db="EMBL/GenBank/DDBJ databases">
        <title>Genomic Encyclopedia of Archaeal and Bacterial Type Strains, Phase II (KMG-II): from individual species to whole genera.</title>
        <authorList>
            <person name="Goeker M."/>
        </authorList>
    </citation>
    <scope>NUCLEOTIDE SEQUENCE [LARGE SCALE GENOMIC DNA]</scope>
    <source>
        <strain evidence="11 12">DSM 18101</strain>
    </source>
</reference>
<evidence type="ECO:0000313" key="11">
    <source>
        <dbReference type="EMBL" id="RZU39543.1"/>
    </source>
</evidence>
<dbReference type="RefSeq" id="WP_130417735.1">
    <property type="nucleotide sequence ID" value="NZ_SHKW01000001.1"/>
</dbReference>
<accession>A0A4Q7YRK7</accession>
<dbReference type="GO" id="GO:0045892">
    <property type="term" value="P:negative regulation of DNA-templated transcription"/>
    <property type="evidence" value="ECO:0007669"/>
    <property type="project" value="InterPro"/>
</dbReference>
<evidence type="ECO:0000256" key="5">
    <source>
        <dbReference type="ARBA" id="ARBA00023015"/>
    </source>
</evidence>
<organism evidence="11 12">
    <name type="scientific">Edaphobacter modestus</name>
    <dbReference type="NCBI Taxonomy" id="388466"/>
    <lineage>
        <taxon>Bacteria</taxon>
        <taxon>Pseudomonadati</taxon>
        <taxon>Acidobacteriota</taxon>
        <taxon>Terriglobia</taxon>
        <taxon>Terriglobales</taxon>
        <taxon>Acidobacteriaceae</taxon>
        <taxon>Edaphobacter</taxon>
    </lineage>
</organism>
<proteinExistence type="inferred from homology"/>
<evidence type="ECO:0000256" key="8">
    <source>
        <dbReference type="ARBA" id="ARBA00030117"/>
    </source>
</evidence>
<dbReference type="GO" id="GO:0044781">
    <property type="term" value="P:bacterial-type flagellum organization"/>
    <property type="evidence" value="ECO:0007669"/>
    <property type="project" value="UniProtKB-KW"/>
</dbReference>
<keyword evidence="6" id="KW-0804">Transcription</keyword>
<dbReference type="EMBL" id="SHKW01000001">
    <property type="protein sequence ID" value="RZU39543.1"/>
    <property type="molecule type" value="Genomic_DNA"/>
</dbReference>
<dbReference type="NCBIfam" id="TIGR03824">
    <property type="entry name" value="FlgM_jcvi"/>
    <property type="match status" value="1"/>
</dbReference>
<evidence type="ECO:0000256" key="3">
    <source>
        <dbReference type="ARBA" id="ARBA00022491"/>
    </source>
</evidence>
<keyword evidence="4" id="KW-1005">Bacterial flagellum biogenesis</keyword>
<feature type="region of interest" description="Disordered" evidence="9">
    <location>
        <begin position="1"/>
        <end position="51"/>
    </location>
</feature>
<evidence type="ECO:0000256" key="7">
    <source>
        <dbReference type="ARBA" id="ARBA00024739"/>
    </source>
</evidence>
<gene>
    <name evidence="11" type="ORF">BDD14_0928</name>
</gene>
<name>A0A4Q7YRK7_9BACT</name>